<dbReference type="InterPro" id="IPR001254">
    <property type="entry name" value="Trypsin_dom"/>
</dbReference>
<dbReference type="GO" id="GO:0006508">
    <property type="term" value="P:proteolysis"/>
    <property type="evidence" value="ECO:0007669"/>
    <property type="project" value="UniProtKB-KW"/>
</dbReference>
<sequence>QEGWTTSFSDLACRQLGYKESLATYYELESNANKSKISFLRNDSDPDKLQSYMSKGYAKCSSGYVVKLVCWETVCGVRPAYFKSATRVVGGDEVKPGAWPWMASLHGGSARKFFCGATVINPQWILTAGHCVGGGVREKSYWMVKTGSTRRVAYSEHRQVRKVRELFVHPDFSINTVDNDIALIQLDKPLAMNDFVRPICLPDHQPDVGTRCYATGWE</sequence>
<proteinExistence type="predicted"/>
<evidence type="ECO:0000256" key="2">
    <source>
        <dbReference type="ARBA" id="ARBA00022801"/>
    </source>
</evidence>
<keyword evidence="2" id="KW-0378">Hydrolase</keyword>
<evidence type="ECO:0000256" key="4">
    <source>
        <dbReference type="ARBA" id="ARBA00023157"/>
    </source>
</evidence>
<feature type="non-terminal residue" evidence="6">
    <location>
        <position position="1"/>
    </location>
</feature>
<dbReference type="Pfam" id="PF15494">
    <property type="entry name" value="SRCR_2"/>
    <property type="match status" value="1"/>
</dbReference>
<dbReference type="InterPro" id="IPR043504">
    <property type="entry name" value="Peptidase_S1_PA_chymotrypsin"/>
</dbReference>
<dbReference type="PRINTS" id="PR00722">
    <property type="entry name" value="CHYMOTRYPSIN"/>
</dbReference>
<dbReference type="PROSITE" id="PS00134">
    <property type="entry name" value="TRYPSIN_HIS"/>
    <property type="match status" value="1"/>
</dbReference>
<dbReference type="PANTHER" id="PTHR24252">
    <property type="entry name" value="ACROSIN-RELATED"/>
    <property type="match status" value="1"/>
</dbReference>
<feature type="domain" description="Peptidase S1" evidence="5">
    <location>
        <begin position="88"/>
        <end position="218"/>
    </location>
</feature>
<keyword evidence="1" id="KW-0645">Protease</keyword>
<evidence type="ECO:0000256" key="3">
    <source>
        <dbReference type="ARBA" id="ARBA00022825"/>
    </source>
</evidence>
<dbReference type="GO" id="GO:0004252">
    <property type="term" value="F:serine-type endopeptidase activity"/>
    <property type="evidence" value="ECO:0007669"/>
    <property type="project" value="InterPro"/>
</dbReference>
<evidence type="ECO:0000313" key="6">
    <source>
        <dbReference type="EMBL" id="CEK59244.1"/>
    </source>
</evidence>
<dbReference type="InterPro" id="IPR001314">
    <property type="entry name" value="Peptidase_S1A"/>
</dbReference>
<accession>A0A0B6YSK5</accession>
<dbReference type="InterPro" id="IPR018114">
    <property type="entry name" value="TRYPSIN_HIS"/>
</dbReference>
<keyword evidence="4" id="KW-1015">Disulfide bond</keyword>
<evidence type="ECO:0000259" key="5">
    <source>
        <dbReference type="PROSITE" id="PS50240"/>
    </source>
</evidence>
<dbReference type="SUPFAM" id="SSF56487">
    <property type="entry name" value="SRCR-like"/>
    <property type="match status" value="1"/>
</dbReference>
<dbReference type="Gene3D" id="2.40.10.10">
    <property type="entry name" value="Trypsin-like serine proteases"/>
    <property type="match status" value="2"/>
</dbReference>
<dbReference type="AlphaFoldDB" id="A0A0B6YSK5"/>
<dbReference type="InterPro" id="IPR009003">
    <property type="entry name" value="Peptidase_S1_PA"/>
</dbReference>
<dbReference type="InterPro" id="IPR036772">
    <property type="entry name" value="SRCR-like_dom_sf"/>
</dbReference>
<evidence type="ECO:0000256" key="1">
    <source>
        <dbReference type="ARBA" id="ARBA00022670"/>
    </source>
</evidence>
<dbReference type="FunFam" id="2.40.10.10:FF:000060">
    <property type="entry name" value="Acrosin"/>
    <property type="match status" value="1"/>
</dbReference>
<dbReference type="CDD" id="cd00190">
    <property type="entry name" value="Tryp_SPc"/>
    <property type="match status" value="1"/>
</dbReference>
<dbReference type="EMBL" id="HACG01012379">
    <property type="protein sequence ID" value="CEK59244.1"/>
    <property type="molecule type" value="Transcribed_RNA"/>
</dbReference>
<protein>
    <recommendedName>
        <fullName evidence="5">Peptidase S1 domain-containing protein</fullName>
    </recommendedName>
</protein>
<gene>
    <name evidence="6" type="primary">ORF35661</name>
</gene>
<dbReference type="InterPro" id="IPR001190">
    <property type="entry name" value="SRCR"/>
</dbReference>
<organism evidence="6">
    <name type="scientific">Arion vulgaris</name>
    <dbReference type="NCBI Taxonomy" id="1028688"/>
    <lineage>
        <taxon>Eukaryota</taxon>
        <taxon>Metazoa</taxon>
        <taxon>Spiralia</taxon>
        <taxon>Lophotrochozoa</taxon>
        <taxon>Mollusca</taxon>
        <taxon>Gastropoda</taxon>
        <taxon>Heterobranchia</taxon>
        <taxon>Euthyneura</taxon>
        <taxon>Panpulmonata</taxon>
        <taxon>Eupulmonata</taxon>
        <taxon>Stylommatophora</taxon>
        <taxon>Helicina</taxon>
        <taxon>Arionoidea</taxon>
        <taxon>Arionidae</taxon>
        <taxon>Arion</taxon>
    </lineage>
</organism>
<feature type="non-terminal residue" evidence="6">
    <location>
        <position position="218"/>
    </location>
</feature>
<keyword evidence="3" id="KW-0720">Serine protease</keyword>
<dbReference type="PANTHER" id="PTHR24252:SF7">
    <property type="entry name" value="HYALIN"/>
    <property type="match status" value="1"/>
</dbReference>
<reference evidence="6" key="1">
    <citation type="submission" date="2014-12" db="EMBL/GenBank/DDBJ databases">
        <title>Insight into the proteome of Arion vulgaris.</title>
        <authorList>
            <person name="Aradska J."/>
            <person name="Bulat T."/>
            <person name="Smidak R."/>
            <person name="Sarate P."/>
            <person name="Gangsoo J."/>
            <person name="Sialana F."/>
            <person name="Bilban M."/>
            <person name="Lubec G."/>
        </authorList>
    </citation>
    <scope>NUCLEOTIDE SEQUENCE</scope>
    <source>
        <tissue evidence="6">Skin</tissue>
    </source>
</reference>
<name>A0A0B6YSK5_9EUPU</name>
<dbReference type="SMART" id="SM00020">
    <property type="entry name" value="Tryp_SPc"/>
    <property type="match status" value="1"/>
</dbReference>
<dbReference type="GO" id="GO:0016020">
    <property type="term" value="C:membrane"/>
    <property type="evidence" value="ECO:0007669"/>
    <property type="project" value="InterPro"/>
</dbReference>
<dbReference type="PROSITE" id="PS50240">
    <property type="entry name" value="TRYPSIN_DOM"/>
    <property type="match status" value="1"/>
</dbReference>
<dbReference type="Pfam" id="PF00089">
    <property type="entry name" value="Trypsin"/>
    <property type="match status" value="1"/>
</dbReference>
<dbReference type="SUPFAM" id="SSF50494">
    <property type="entry name" value="Trypsin-like serine proteases"/>
    <property type="match status" value="1"/>
</dbReference>